<feature type="active site" evidence="6">
    <location>
        <position position="356"/>
    </location>
</feature>
<keyword evidence="7" id="KW-0479">Metal-binding</keyword>
<feature type="disulfide bond" evidence="8">
    <location>
        <begin position="441"/>
        <end position="477"/>
    </location>
</feature>
<dbReference type="Pfam" id="PF01532">
    <property type="entry name" value="Glyco_hydro_47"/>
    <property type="match status" value="1"/>
</dbReference>
<evidence type="ECO:0000256" key="5">
    <source>
        <dbReference type="ARBA" id="ARBA00023157"/>
    </source>
</evidence>
<comment type="pathway">
    <text evidence="2">Protein modification; protein glycosylation.</text>
</comment>
<keyword evidence="9" id="KW-0326">Glycosidase</keyword>
<dbReference type="InterPro" id="IPR050749">
    <property type="entry name" value="Glycosyl_Hydrolase_47"/>
</dbReference>
<keyword evidence="7" id="KW-0106">Calcium</keyword>
<keyword evidence="11" id="KW-1133">Transmembrane helix</keyword>
<evidence type="ECO:0000256" key="1">
    <source>
        <dbReference type="ARBA" id="ARBA00001913"/>
    </source>
</evidence>
<evidence type="ECO:0000256" key="4">
    <source>
        <dbReference type="ARBA" id="ARBA00022801"/>
    </source>
</evidence>
<feature type="region of interest" description="Disordered" evidence="10">
    <location>
        <begin position="411"/>
        <end position="430"/>
    </location>
</feature>
<reference evidence="12" key="1">
    <citation type="submission" date="2021-01" db="EMBL/GenBank/DDBJ databases">
        <authorList>
            <person name="Corre E."/>
            <person name="Pelletier E."/>
            <person name="Niang G."/>
            <person name="Scheremetjew M."/>
            <person name="Finn R."/>
            <person name="Kale V."/>
            <person name="Holt S."/>
            <person name="Cochrane G."/>
            <person name="Meng A."/>
            <person name="Brown T."/>
            <person name="Cohen L."/>
        </authorList>
    </citation>
    <scope>NUCLEOTIDE SEQUENCE</scope>
    <source>
        <strain evidence="12">MM31A-1</strain>
    </source>
</reference>
<proteinExistence type="inferred from homology"/>
<dbReference type="GO" id="GO:0005783">
    <property type="term" value="C:endoplasmic reticulum"/>
    <property type="evidence" value="ECO:0007669"/>
    <property type="project" value="TreeGrafter"/>
</dbReference>
<dbReference type="PRINTS" id="PR00747">
    <property type="entry name" value="GLYHDRLASE47"/>
</dbReference>
<feature type="binding site" evidence="7">
    <location>
        <position position="633"/>
    </location>
    <ligand>
        <name>Ca(2+)</name>
        <dbReference type="ChEBI" id="CHEBI:29108"/>
    </ligand>
</feature>
<keyword evidence="11" id="KW-0812">Transmembrane</keyword>
<evidence type="ECO:0000256" key="6">
    <source>
        <dbReference type="PIRSR" id="PIRSR601382-1"/>
    </source>
</evidence>
<dbReference type="InterPro" id="IPR012341">
    <property type="entry name" value="6hp_glycosidase-like_sf"/>
</dbReference>
<feature type="compositionally biased region" description="Basic residues" evidence="10">
    <location>
        <begin position="7"/>
        <end position="20"/>
    </location>
</feature>
<dbReference type="GO" id="GO:0004571">
    <property type="term" value="F:mannosyl-oligosaccharide 1,2-alpha-mannosidase activity"/>
    <property type="evidence" value="ECO:0007669"/>
    <property type="project" value="InterPro"/>
</dbReference>
<evidence type="ECO:0000256" key="3">
    <source>
        <dbReference type="ARBA" id="ARBA00007658"/>
    </source>
</evidence>
<dbReference type="EMBL" id="HBIO01008613">
    <property type="protein sequence ID" value="CAE0461746.1"/>
    <property type="molecule type" value="Transcribed_RNA"/>
</dbReference>
<dbReference type="GO" id="GO:0005975">
    <property type="term" value="P:carbohydrate metabolic process"/>
    <property type="evidence" value="ECO:0007669"/>
    <property type="project" value="InterPro"/>
</dbReference>
<feature type="region of interest" description="Disordered" evidence="10">
    <location>
        <begin position="1"/>
        <end position="20"/>
    </location>
</feature>
<feature type="active site" evidence="6">
    <location>
        <position position="546"/>
    </location>
</feature>
<feature type="active site" description="Proton donor" evidence="6">
    <location>
        <position position="491"/>
    </location>
</feature>
<dbReference type="InterPro" id="IPR001382">
    <property type="entry name" value="Glyco_hydro_47"/>
</dbReference>
<accession>A0A7S3Q0Z8</accession>
<evidence type="ECO:0000256" key="11">
    <source>
        <dbReference type="SAM" id="Phobius"/>
    </source>
</evidence>
<dbReference type="SUPFAM" id="SSF48225">
    <property type="entry name" value="Seven-hairpin glycosidases"/>
    <property type="match status" value="1"/>
</dbReference>
<evidence type="ECO:0000256" key="7">
    <source>
        <dbReference type="PIRSR" id="PIRSR601382-2"/>
    </source>
</evidence>
<evidence type="ECO:0000256" key="9">
    <source>
        <dbReference type="RuleBase" id="RU361193"/>
    </source>
</evidence>
<comment type="similarity">
    <text evidence="3 9">Belongs to the glycosyl hydrolase 47 family.</text>
</comment>
<evidence type="ECO:0000256" key="8">
    <source>
        <dbReference type="PIRSR" id="PIRSR601382-3"/>
    </source>
</evidence>
<comment type="cofactor">
    <cofactor evidence="1 7">
        <name>Ca(2+)</name>
        <dbReference type="ChEBI" id="CHEBI:29108"/>
    </cofactor>
</comment>
<dbReference type="GO" id="GO:0000139">
    <property type="term" value="C:Golgi membrane"/>
    <property type="evidence" value="ECO:0007669"/>
    <property type="project" value="TreeGrafter"/>
</dbReference>
<sequence length="644" mass="73692">MHDSKYDKRKQLRRRGGAAKKTRPMLNKILRIPFFKICVISVFSVVCIMGITIRRKKIIDPETEIISQRDLSIHNSIYNRIEEMSEFPFFGSSILDVEHYHPLGGGRFSEWKDGNSPYIVSDRVIERSDALARERREHIKNAMKHAWNGYRTEAFGFDEVNPLSGGGNLRWNGLGTTLVDSLDTLWLMDMKDEFYEARDWLKDSLAKGLHEVEENISTFETTIRSLGGYLAAYDWSGDKIFLDAAKDLGDRLLKAFDSPSGIPWGEINLATGMGQNESWNPHENNIASIGTLQVEFRWLAKVTGEEKYAEKPMKAFHMLEKLKMPDGLYSSAVRNDVDEPHVGSRSGFRTFGGLSDSFYEYMLKLWLQGGKKEAVYRKMYDESIDGLHKSLLKYSEPNGLAYLTKEAVSPPIPSRRTKKGQTLKGQKGRVREVPEMEHLACFAGGMLALGAFTDPKGVDSDRAKRDLKTSKALAYTCYQMYAATKTGLSPESVNGLNKKETIKRQVLRKKRGAKQNKKNDQKLADVIDKKDFFPKNNGRFFLLRPETIETFYYLNKLTGDPIYREWGWEIFKSIEKYCKTPIAYGQYSDVTNEKAGPKDSMESFFLGETLKYLYLLFDPDSPVNFMEKHVFNTEAHPIRMFDAL</sequence>
<dbReference type="PANTHER" id="PTHR11742">
    <property type="entry name" value="MANNOSYL-OLIGOSACCHARIDE ALPHA-1,2-MANNOSIDASE-RELATED"/>
    <property type="match status" value="1"/>
</dbReference>
<organism evidence="12">
    <name type="scientific">Chaetoceros debilis</name>
    <dbReference type="NCBI Taxonomy" id="122233"/>
    <lineage>
        <taxon>Eukaryota</taxon>
        <taxon>Sar</taxon>
        <taxon>Stramenopiles</taxon>
        <taxon>Ochrophyta</taxon>
        <taxon>Bacillariophyta</taxon>
        <taxon>Coscinodiscophyceae</taxon>
        <taxon>Chaetocerotophycidae</taxon>
        <taxon>Chaetocerotales</taxon>
        <taxon>Chaetocerotaceae</taxon>
        <taxon>Chaetoceros</taxon>
    </lineage>
</organism>
<evidence type="ECO:0000256" key="2">
    <source>
        <dbReference type="ARBA" id="ARBA00004922"/>
    </source>
</evidence>
<dbReference type="PANTHER" id="PTHR11742:SF6">
    <property type="entry name" value="MANNOSYL-OLIGOSACCHARIDE ALPHA-1,2-MANNOSIDASE IA-RELATED"/>
    <property type="match status" value="1"/>
</dbReference>
<dbReference type="Gene3D" id="1.50.10.10">
    <property type="match status" value="1"/>
</dbReference>
<feature type="active site" description="Proton donor" evidence="6">
    <location>
        <position position="220"/>
    </location>
</feature>
<name>A0A7S3Q0Z8_9STRA</name>
<evidence type="ECO:0000256" key="10">
    <source>
        <dbReference type="SAM" id="MobiDB-lite"/>
    </source>
</evidence>
<dbReference type="GO" id="GO:0005509">
    <property type="term" value="F:calcium ion binding"/>
    <property type="evidence" value="ECO:0007669"/>
    <property type="project" value="InterPro"/>
</dbReference>
<dbReference type="AlphaFoldDB" id="A0A7S3Q0Z8"/>
<protein>
    <recommendedName>
        <fullName evidence="9">alpha-1,2-Mannosidase</fullName>
        <ecNumber evidence="9">3.2.1.-</ecNumber>
    </recommendedName>
</protein>
<dbReference type="InterPro" id="IPR036026">
    <property type="entry name" value="Seven-hairpin_glycosidases"/>
</dbReference>
<keyword evidence="4 9" id="KW-0378">Hydrolase</keyword>
<keyword evidence="11" id="KW-0472">Membrane</keyword>
<dbReference type="EC" id="3.2.1.-" evidence="9"/>
<evidence type="ECO:0000313" key="12">
    <source>
        <dbReference type="EMBL" id="CAE0461746.1"/>
    </source>
</evidence>
<keyword evidence="5 8" id="KW-1015">Disulfide bond</keyword>
<feature type="transmembrane region" description="Helical" evidence="11">
    <location>
        <begin position="33"/>
        <end position="53"/>
    </location>
</feature>
<gene>
    <name evidence="12" type="ORF">CDEB00056_LOCUS6587</name>
</gene>